<accession>A0A380WMS3</accession>
<sequence length="219" mass="23635">MSGLDNQTDAGEFEAAPKRRRGRRLSAIFAQIARDAKGNISIGDIRDTLGKRSFAPLLVLFAAFNMLPLPPGASAVLGLPLLIVAAQMAFGSNRAWLPDFITRRSLSAEQFRTVTDWVIPRLIRLEQVVRPRYWPFWRKRGDRVIGIIALILSVSITLPIPFGNWLPAFATALLGLALSERDGILFAVGSAVGVASLAVVCAVVGGAGFATHAFLAWLG</sequence>
<keyword evidence="1" id="KW-1133">Transmembrane helix</keyword>
<dbReference type="PIRSF" id="PIRSF033239">
    <property type="entry name" value="ExoD"/>
    <property type="match status" value="1"/>
</dbReference>
<evidence type="ECO:0000313" key="3">
    <source>
        <dbReference type="Proteomes" id="UP000254701"/>
    </source>
</evidence>
<feature type="transmembrane region" description="Helical" evidence="1">
    <location>
        <begin position="184"/>
        <end position="217"/>
    </location>
</feature>
<dbReference type="Proteomes" id="UP000254701">
    <property type="component" value="Unassembled WGS sequence"/>
</dbReference>
<dbReference type="RefSeq" id="WP_115731649.1">
    <property type="nucleotide sequence ID" value="NZ_BAAAVY010000002.1"/>
</dbReference>
<dbReference type="OrthoDB" id="8550083at2"/>
<evidence type="ECO:0000256" key="1">
    <source>
        <dbReference type="SAM" id="Phobius"/>
    </source>
</evidence>
<organism evidence="2 3">
    <name type="scientific">Aminobacter aminovorans</name>
    <name type="common">Chelatobacter heintzii</name>
    <dbReference type="NCBI Taxonomy" id="83263"/>
    <lineage>
        <taxon>Bacteria</taxon>
        <taxon>Pseudomonadati</taxon>
        <taxon>Pseudomonadota</taxon>
        <taxon>Alphaproteobacteria</taxon>
        <taxon>Hyphomicrobiales</taxon>
        <taxon>Phyllobacteriaceae</taxon>
        <taxon>Aminobacter</taxon>
    </lineage>
</organism>
<name>A0A380WMS3_AMIAI</name>
<evidence type="ECO:0000313" key="2">
    <source>
        <dbReference type="EMBL" id="SUU89494.1"/>
    </source>
</evidence>
<keyword evidence="1" id="KW-0812">Transmembrane</keyword>
<dbReference type="InterPro" id="IPR010331">
    <property type="entry name" value="ExoD"/>
</dbReference>
<feature type="transmembrane region" description="Helical" evidence="1">
    <location>
        <begin position="144"/>
        <end position="164"/>
    </location>
</feature>
<dbReference type="PANTHER" id="PTHR41795">
    <property type="entry name" value="EXOPOLYSACCHARIDE SYNTHESIS PROTEIN"/>
    <property type="match status" value="1"/>
</dbReference>
<reference evidence="2 3" key="1">
    <citation type="submission" date="2018-06" db="EMBL/GenBank/DDBJ databases">
        <authorList>
            <consortium name="Pathogen Informatics"/>
            <person name="Doyle S."/>
        </authorList>
    </citation>
    <scope>NUCLEOTIDE SEQUENCE [LARGE SCALE GENOMIC DNA]</scope>
    <source>
        <strain evidence="2 3">NCTC10684</strain>
    </source>
</reference>
<dbReference type="AlphaFoldDB" id="A0A380WMS3"/>
<gene>
    <name evidence="2" type="ORF">NCTC10684_02735</name>
</gene>
<dbReference type="PANTHER" id="PTHR41795:SF1">
    <property type="entry name" value="EXOPOLYSACCHARIDE SYNTHESIS PROTEIN"/>
    <property type="match status" value="1"/>
</dbReference>
<dbReference type="Pfam" id="PF06055">
    <property type="entry name" value="ExoD"/>
    <property type="match status" value="1"/>
</dbReference>
<keyword evidence="1" id="KW-0472">Membrane</keyword>
<protein>
    <submittedName>
        <fullName evidence="2">Exopolysaccharide synthesis, ExoD</fullName>
    </submittedName>
</protein>
<dbReference type="EMBL" id="UFSM01000001">
    <property type="protein sequence ID" value="SUU89494.1"/>
    <property type="molecule type" value="Genomic_DNA"/>
</dbReference>
<proteinExistence type="predicted"/>